<name>A0A239AN77_9ACTN</name>
<dbReference type="Pfam" id="PF13399">
    <property type="entry name" value="LytR_C"/>
    <property type="match status" value="1"/>
</dbReference>
<evidence type="ECO:0000256" key="3">
    <source>
        <dbReference type="SAM" id="Phobius"/>
    </source>
</evidence>
<dbReference type="NCBIfam" id="TIGR00350">
    <property type="entry name" value="lytR_cpsA_psr"/>
    <property type="match status" value="1"/>
</dbReference>
<dbReference type="RefSeq" id="WP_245938653.1">
    <property type="nucleotide sequence ID" value="NZ_FZOF01000002.1"/>
</dbReference>
<keyword evidence="3" id="KW-0472">Membrane</keyword>
<organism evidence="6 7">
    <name type="scientific">Actinacidiphila glaucinigra</name>
    <dbReference type="NCBI Taxonomy" id="235986"/>
    <lineage>
        <taxon>Bacteria</taxon>
        <taxon>Bacillati</taxon>
        <taxon>Actinomycetota</taxon>
        <taxon>Actinomycetes</taxon>
        <taxon>Kitasatosporales</taxon>
        <taxon>Streptomycetaceae</taxon>
        <taxon>Actinacidiphila</taxon>
    </lineage>
</organism>
<evidence type="ECO:0000313" key="7">
    <source>
        <dbReference type="Proteomes" id="UP000198280"/>
    </source>
</evidence>
<dbReference type="InterPro" id="IPR004474">
    <property type="entry name" value="LytR_CpsA_psr"/>
</dbReference>
<keyword evidence="7" id="KW-1185">Reference proteome</keyword>
<dbReference type="InterPro" id="IPR027381">
    <property type="entry name" value="LytR/CpsA/Psr_C"/>
</dbReference>
<feature type="compositionally biased region" description="Acidic residues" evidence="2">
    <location>
        <begin position="40"/>
        <end position="53"/>
    </location>
</feature>
<dbReference type="AlphaFoldDB" id="A0A239AN77"/>
<dbReference type="Gene3D" id="3.40.630.190">
    <property type="entry name" value="LCP protein"/>
    <property type="match status" value="1"/>
</dbReference>
<dbReference type="EMBL" id="FZOF01000002">
    <property type="protein sequence ID" value="SNR96448.1"/>
    <property type="molecule type" value="Genomic_DNA"/>
</dbReference>
<feature type="domain" description="LytR/CpsA/Psr regulator C-terminal" evidence="5">
    <location>
        <begin position="420"/>
        <end position="516"/>
    </location>
</feature>
<proteinExistence type="inferred from homology"/>
<feature type="domain" description="Cell envelope-related transcriptional attenuator" evidence="4">
    <location>
        <begin position="148"/>
        <end position="310"/>
    </location>
</feature>
<comment type="similarity">
    <text evidence="1">Belongs to the LytR/CpsA/Psr (LCP) family.</text>
</comment>
<dbReference type="PANTHER" id="PTHR33392:SF6">
    <property type="entry name" value="POLYISOPRENYL-TEICHOIC ACID--PEPTIDOGLYCAN TEICHOIC ACID TRANSFERASE TAGU"/>
    <property type="match status" value="1"/>
</dbReference>
<dbReference type="InterPro" id="IPR050922">
    <property type="entry name" value="LytR/CpsA/Psr_CW_biosynth"/>
</dbReference>
<keyword evidence="3" id="KW-0812">Transmembrane</keyword>
<feature type="region of interest" description="Disordered" evidence="2">
    <location>
        <begin position="1"/>
        <end position="66"/>
    </location>
</feature>
<feature type="transmembrane region" description="Helical" evidence="3">
    <location>
        <begin position="68"/>
        <end position="91"/>
    </location>
</feature>
<evidence type="ECO:0000256" key="2">
    <source>
        <dbReference type="SAM" id="MobiDB-lite"/>
    </source>
</evidence>
<feature type="region of interest" description="Disordered" evidence="2">
    <location>
        <begin position="397"/>
        <end position="417"/>
    </location>
</feature>
<feature type="compositionally biased region" description="Basic and acidic residues" evidence="2">
    <location>
        <begin position="1"/>
        <end position="39"/>
    </location>
</feature>
<accession>A0A239AN77</accession>
<reference evidence="6 7" key="1">
    <citation type="submission" date="2017-06" db="EMBL/GenBank/DDBJ databases">
        <authorList>
            <person name="Kim H.J."/>
            <person name="Triplett B.A."/>
        </authorList>
    </citation>
    <scope>NUCLEOTIDE SEQUENCE [LARGE SCALE GENOMIC DNA]</scope>
    <source>
        <strain evidence="6 7">CGMCC 4.1858</strain>
    </source>
</reference>
<dbReference type="Pfam" id="PF03816">
    <property type="entry name" value="LytR_cpsA_psr"/>
    <property type="match status" value="1"/>
</dbReference>
<evidence type="ECO:0000313" key="6">
    <source>
        <dbReference type="EMBL" id="SNR96448.1"/>
    </source>
</evidence>
<evidence type="ECO:0000256" key="1">
    <source>
        <dbReference type="ARBA" id="ARBA00006068"/>
    </source>
</evidence>
<sequence>MTDSRVRDLGWDDSLYDDHPRDGAARRGADTGRTPHTDPADPEDPAEDADDGDGPPGGPRPKRRGRRVVRWTAITLAVLILGTAGAGYAYYEHLSDNIRKGKRNSGDSDVAKAPTNAVNILLLGADGRNSAENLKLGGAKYTKGDPPRADVIMLLHISADRSNMSVVSIPRDTRVPIPECTDPETGKRFAATTHAIINESLMRGGPGCTLATVQNLTKVYIDHWMTIDFAGVVKMADAVGGVEVCVNQPVWDHPTPQQPGGSGLKLKAGAQKITGKTALQWLRTRHAFESDLGRARAQHMYMNSMVRELRSQNVFTDAGRLGGLAEAATNALQVSEEIGTPKKLFDLGMQLKSVPSDRITMLTMPPVTDTENDQHYMPDPVAAPKVWSRLVHDLPFDDKGKKKAKKKPVESGPAARPAADVPVAVVNGTAGDAAGTPVNGRAGVLAEALVRSGFGQAALVGTAQPSAATVIEYPASEGAQGRSDALAVAKVFKLPAGVVKESSHVGSVTLVVGADWRDGTVFQGGVDDDGTLPKSAGALNGANDSACMDVYRPYRWDPDLG</sequence>
<evidence type="ECO:0000259" key="4">
    <source>
        <dbReference type="Pfam" id="PF03816"/>
    </source>
</evidence>
<gene>
    <name evidence="6" type="ORF">SAMN05216252_10226</name>
</gene>
<evidence type="ECO:0000259" key="5">
    <source>
        <dbReference type="Pfam" id="PF13399"/>
    </source>
</evidence>
<keyword evidence="3" id="KW-1133">Transmembrane helix</keyword>
<protein>
    <submittedName>
        <fullName evidence="6">Transcriptional attenuator, LytR family</fullName>
    </submittedName>
</protein>
<dbReference type="Proteomes" id="UP000198280">
    <property type="component" value="Unassembled WGS sequence"/>
</dbReference>
<dbReference type="PANTHER" id="PTHR33392">
    <property type="entry name" value="POLYISOPRENYL-TEICHOIC ACID--PEPTIDOGLYCAN TEICHOIC ACID TRANSFERASE TAGU"/>
    <property type="match status" value="1"/>
</dbReference>